<dbReference type="SUPFAM" id="SSF47473">
    <property type="entry name" value="EF-hand"/>
    <property type="match status" value="1"/>
</dbReference>
<name>T0R392_SAPDV</name>
<dbReference type="EMBL" id="JH767229">
    <property type="protein sequence ID" value="EQC26493.1"/>
    <property type="molecule type" value="Genomic_DNA"/>
</dbReference>
<dbReference type="InterPro" id="IPR018247">
    <property type="entry name" value="EF_Hand_1_Ca_BS"/>
</dbReference>
<evidence type="ECO:0000313" key="3">
    <source>
        <dbReference type="EMBL" id="EQC26493.1"/>
    </source>
</evidence>
<evidence type="ECO:0000256" key="1">
    <source>
        <dbReference type="ARBA" id="ARBA00022837"/>
    </source>
</evidence>
<dbReference type="GeneID" id="19956398"/>
<evidence type="ECO:0000313" key="4">
    <source>
        <dbReference type="Proteomes" id="UP000030762"/>
    </source>
</evidence>
<dbReference type="InParanoid" id="T0R392"/>
<reference evidence="3 4" key="1">
    <citation type="submission" date="2012-04" db="EMBL/GenBank/DDBJ databases">
        <title>The Genome Sequence of Saprolegnia declina VS20.</title>
        <authorList>
            <consortium name="The Broad Institute Genome Sequencing Platform"/>
            <person name="Russ C."/>
            <person name="Nusbaum C."/>
            <person name="Tyler B."/>
            <person name="van West P."/>
            <person name="Dieguez-Uribeondo J."/>
            <person name="de Bruijn I."/>
            <person name="Tripathy S."/>
            <person name="Jiang R."/>
            <person name="Young S.K."/>
            <person name="Zeng Q."/>
            <person name="Gargeya S."/>
            <person name="Fitzgerald M."/>
            <person name="Haas B."/>
            <person name="Abouelleil A."/>
            <person name="Alvarado L."/>
            <person name="Arachchi H.M."/>
            <person name="Berlin A."/>
            <person name="Chapman S.B."/>
            <person name="Goldberg J."/>
            <person name="Griggs A."/>
            <person name="Gujja S."/>
            <person name="Hansen M."/>
            <person name="Howarth C."/>
            <person name="Imamovic A."/>
            <person name="Larimer J."/>
            <person name="McCowen C."/>
            <person name="Montmayeur A."/>
            <person name="Murphy C."/>
            <person name="Neiman D."/>
            <person name="Pearson M."/>
            <person name="Priest M."/>
            <person name="Roberts A."/>
            <person name="Saif S."/>
            <person name="Shea T."/>
            <person name="Sisk P."/>
            <person name="Sykes S."/>
            <person name="Wortman J."/>
            <person name="Nusbaum C."/>
            <person name="Birren B."/>
        </authorList>
    </citation>
    <scope>NUCLEOTIDE SEQUENCE [LARGE SCALE GENOMIC DNA]</scope>
    <source>
        <strain evidence="3 4">VS20</strain>
    </source>
</reference>
<dbReference type="RefSeq" id="XP_008620072.1">
    <property type="nucleotide sequence ID" value="XM_008621850.1"/>
</dbReference>
<feature type="domain" description="EF-hand" evidence="2">
    <location>
        <begin position="579"/>
        <end position="614"/>
    </location>
</feature>
<keyword evidence="1" id="KW-0106">Calcium</keyword>
<accession>T0R392</accession>
<sequence>MGGRYSKGPIRKDARPLLPAAWNELVALERWLSVNNVLFVTDLATLQAWMPAKDVSAAKRVFTYPFCALDLLGAFALLQHGAPTTRKLEFVGHLLKNGPDCNKPELLIAMGYVVRGVARLKGLPTVPDATLQFVARQVFGGETQLPWSVVVAKLIVLPDIIYFLSDLDMVSVDSLETLIGEQAHLMQELAKVEHDLAVLGTTTLPVQQMPTHRHGWLFHVGLDLYAATATVGRRTSQTPMQINIDECARMIFKHFNAEPRPVVGSGAKKHVVALEAKRSFRHPADFVAFLATISDGTVQLPLAEASPILQTMPRDQLERIYCSDMIRWFKHWALAQNHRGHMAFDQTPLWKHAAKIIKRHVQSYMLRWDALRGSVPCGPRPSSRLLMDEAQYSVLVKIDPPLKSTMVKPVAGIGGRLDLVFHDEAEGADGPPLVHLLEAGYPTVLSLELFVFRDVNEATATRLAFLVSEFLNDYNVLEGLSGLYDKAVVTVMNGLREHSVADAYTIGIASDKLYLQINLLSQRNIVAEIEEMCQAPLRDVVDKLHCEVQLGNAWSEIVQHAKDMRALFEAACSDPTSSASASLLRLLFDQFDRNGSGALELDELNALQQSRGLGVVYSDEEFRALLAANGELNDSSPNGLSWQAFLAHFTTNGGVFDSVQQLGGLNTLLHGSISWVLAINRHWLLHLEANAATSVWRNRFLKWSLLLTQYLTDVTVELSFPNALSCARYLWPSVKTWPVLEAPYWLANQLYDLSTLFWHAHTEPHTADEAGCLNLLCAARSSLSKLGHMRSSKQQAVASETFEMESIRKFLEAYPALEAAVCGIQQLSVVTRPASFKVELDHCVVAKAKP</sequence>
<protein>
    <recommendedName>
        <fullName evidence="2">EF-hand domain-containing protein</fullName>
    </recommendedName>
</protein>
<organism evidence="3 4">
    <name type="scientific">Saprolegnia diclina (strain VS20)</name>
    <dbReference type="NCBI Taxonomy" id="1156394"/>
    <lineage>
        <taxon>Eukaryota</taxon>
        <taxon>Sar</taxon>
        <taxon>Stramenopiles</taxon>
        <taxon>Oomycota</taxon>
        <taxon>Saprolegniomycetes</taxon>
        <taxon>Saprolegniales</taxon>
        <taxon>Saprolegniaceae</taxon>
        <taxon>Saprolegnia</taxon>
    </lineage>
</organism>
<dbReference type="PROSITE" id="PS00018">
    <property type="entry name" value="EF_HAND_1"/>
    <property type="match status" value="1"/>
</dbReference>
<dbReference type="AlphaFoldDB" id="T0R392"/>
<dbReference type="InterPro" id="IPR002048">
    <property type="entry name" value="EF_hand_dom"/>
</dbReference>
<proteinExistence type="predicted"/>
<dbReference type="VEuPathDB" id="FungiDB:SDRG_15671"/>
<dbReference type="eggNOG" id="ENOG502SQ8W">
    <property type="taxonomic scope" value="Eukaryota"/>
</dbReference>
<dbReference type="Proteomes" id="UP000030762">
    <property type="component" value="Unassembled WGS sequence"/>
</dbReference>
<keyword evidence="4" id="KW-1185">Reference proteome</keyword>
<dbReference type="InterPro" id="IPR011992">
    <property type="entry name" value="EF-hand-dom_pair"/>
</dbReference>
<gene>
    <name evidence="3" type="ORF">SDRG_15671</name>
</gene>
<evidence type="ECO:0000259" key="2">
    <source>
        <dbReference type="PROSITE" id="PS50222"/>
    </source>
</evidence>
<dbReference type="OMA" id="FMATYEN"/>
<dbReference type="OrthoDB" id="77234at2759"/>
<dbReference type="PROSITE" id="PS50222">
    <property type="entry name" value="EF_HAND_2"/>
    <property type="match status" value="1"/>
</dbReference>
<dbReference type="Gene3D" id="1.10.238.10">
    <property type="entry name" value="EF-hand"/>
    <property type="match status" value="1"/>
</dbReference>
<dbReference type="GO" id="GO:0005509">
    <property type="term" value="F:calcium ion binding"/>
    <property type="evidence" value="ECO:0007669"/>
    <property type="project" value="InterPro"/>
</dbReference>